<evidence type="ECO:0000259" key="1">
    <source>
        <dbReference type="Pfam" id="PF01370"/>
    </source>
</evidence>
<dbReference type="PANTHER" id="PTHR43245">
    <property type="entry name" value="BIFUNCTIONAL POLYMYXIN RESISTANCE PROTEIN ARNA"/>
    <property type="match status" value="1"/>
</dbReference>
<dbReference type="InterPro" id="IPR001509">
    <property type="entry name" value="Epimerase_deHydtase"/>
</dbReference>
<dbReference type="InterPro" id="IPR050177">
    <property type="entry name" value="Lipid_A_modif_metabolic_enz"/>
</dbReference>
<evidence type="ECO:0000313" key="3">
    <source>
        <dbReference type="Proteomes" id="UP001460072"/>
    </source>
</evidence>
<proteinExistence type="predicted"/>
<dbReference type="SUPFAM" id="SSF51735">
    <property type="entry name" value="NAD(P)-binding Rossmann-fold domains"/>
    <property type="match status" value="1"/>
</dbReference>
<name>A0ABU9N3J9_9FLAO</name>
<protein>
    <submittedName>
        <fullName evidence="2">NAD-dependent epimerase/dehydratase family protein</fullName>
    </submittedName>
</protein>
<dbReference type="InterPro" id="IPR036291">
    <property type="entry name" value="NAD(P)-bd_dom_sf"/>
</dbReference>
<keyword evidence="3" id="KW-1185">Reference proteome</keyword>
<dbReference type="Gene3D" id="3.40.50.720">
    <property type="entry name" value="NAD(P)-binding Rossmann-like Domain"/>
    <property type="match status" value="1"/>
</dbReference>
<evidence type="ECO:0000313" key="2">
    <source>
        <dbReference type="EMBL" id="MEM0541976.1"/>
    </source>
</evidence>
<accession>A0ABU9N3J9</accession>
<comment type="caution">
    <text evidence="2">The sequence shown here is derived from an EMBL/GenBank/DDBJ whole genome shotgun (WGS) entry which is preliminary data.</text>
</comment>
<gene>
    <name evidence="2" type="ORF">WFZ85_05080</name>
</gene>
<dbReference type="EMBL" id="JBCGDO010000004">
    <property type="protein sequence ID" value="MEM0541976.1"/>
    <property type="molecule type" value="Genomic_DNA"/>
</dbReference>
<dbReference type="RefSeq" id="WP_342695197.1">
    <property type="nucleotide sequence ID" value="NZ_JBCGDO010000004.1"/>
</dbReference>
<dbReference type="Pfam" id="PF01370">
    <property type="entry name" value="Epimerase"/>
    <property type="match status" value="1"/>
</dbReference>
<organism evidence="2 3">
    <name type="scientific">Flavobacterium aureirubrum</name>
    <dbReference type="NCBI Taxonomy" id="3133147"/>
    <lineage>
        <taxon>Bacteria</taxon>
        <taxon>Pseudomonadati</taxon>
        <taxon>Bacteroidota</taxon>
        <taxon>Flavobacteriia</taxon>
        <taxon>Flavobacteriales</taxon>
        <taxon>Flavobacteriaceae</taxon>
        <taxon>Flavobacterium</taxon>
    </lineage>
</organism>
<dbReference type="PANTHER" id="PTHR43245:SF55">
    <property type="entry name" value="NAD(P)-BINDING DOMAIN-CONTAINING PROTEIN"/>
    <property type="match status" value="1"/>
</dbReference>
<reference evidence="2 3" key="1">
    <citation type="submission" date="2024-03" db="EMBL/GenBank/DDBJ databases">
        <title>Two novel species of the genus Flavobacterium exhibiting potentially degradation of complex polysaccharides.</title>
        <authorList>
            <person name="Lian X."/>
        </authorList>
    </citation>
    <scope>NUCLEOTIDE SEQUENCE [LARGE SCALE GENOMIC DNA]</scope>
    <source>
        <strain evidence="3">j3</strain>
    </source>
</reference>
<sequence length="233" mass="27477">MRIAITGEKGFIGIHLTHYFRHILKYEVIELSRDYLNNLSEIKHLDWLIHAACLHRHPIEEKVFELNSELDHKTINCLTSNNIRCNVVYMSSIHQELDTAYGRSKRLGVELFRNYCLSVNKKFTSYKLPNVFGPYAKPNHTSFVATFCYNLQNNLLVQYNTNQVKLISINQVCEKVATFEENTFNHTSITVEQVYLLLQNYKVLFLQNKIPIFNNAFEFDLYQTFLSYKNYKI</sequence>
<dbReference type="Proteomes" id="UP001460072">
    <property type="component" value="Unassembled WGS sequence"/>
</dbReference>
<feature type="domain" description="NAD-dependent epimerase/dehydratase" evidence="1">
    <location>
        <begin position="98"/>
        <end position="154"/>
    </location>
</feature>